<dbReference type="SUPFAM" id="SSF53098">
    <property type="entry name" value="Ribonuclease H-like"/>
    <property type="match status" value="1"/>
</dbReference>
<evidence type="ECO:0000313" key="3">
    <source>
        <dbReference type="Proteomes" id="UP001234989"/>
    </source>
</evidence>
<keyword evidence="3" id="KW-1185">Reference proteome</keyword>
<feature type="domain" description="Integrase catalytic" evidence="1">
    <location>
        <begin position="40"/>
        <end position="156"/>
    </location>
</feature>
<dbReference type="AlphaFoldDB" id="A0AAF0UHL3"/>
<dbReference type="EMBL" id="CP133620">
    <property type="protein sequence ID" value="WMV45900.1"/>
    <property type="molecule type" value="Genomic_DNA"/>
</dbReference>
<dbReference type="Gene3D" id="3.30.420.10">
    <property type="entry name" value="Ribonuclease H-like superfamily/Ribonuclease H"/>
    <property type="match status" value="1"/>
</dbReference>
<evidence type="ECO:0000313" key="2">
    <source>
        <dbReference type="EMBL" id="WMV45900.1"/>
    </source>
</evidence>
<gene>
    <name evidence="2" type="ORF">MTR67_039285</name>
</gene>
<dbReference type="PANTHER" id="PTHR35046:SF26">
    <property type="entry name" value="RNA-DIRECTED DNA POLYMERASE"/>
    <property type="match status" value="1"/>
</dbReference>
<dbReference type="PROSITE" id="PS50994">
    <property type="entry name" value="INTEGRASE"/>
    <property type="match status" value="1"/>
</dbReference>
<dbReference type="GO" id="GO:0003676">
    <property type="term" value="F:nucleic acid binding"/>
    <property type="evidence" value="ECO:0007669"/>
    <property type="project" value="InterPro"/>
</dbReference>
<reference evidence="2" key="1">
    <citation type="submission" date="2023-08" db="EMBL/GenBank/DDBJ databases">
        <title>A de novo genome assembly of Solanum verrucosum Schlechtendal, a Mexican diploid species geographically isolated from the other diploid A-genome species in potato relatives.</title>
        <authorList>
            <person name="Hosaka K."/>
        </authorList>
    </citation>
    <scope>NUCLEOTIDE SEQUENCE</scope>
    <source>
        <tissue evidence="2">Young leaves</tissue>
    </source>
</reference>
<accession>A0AAF0UHL3</accession>
<name>A0AAF0UHL3_SOLVR</name>
<dbReference type="Proteomes" id="UP001234989">
    <property type="component" value="Chromosome 9"/>
</dbReference>
<dbReference type="InterPro" id="IPR036397">
    <property type="entry name" value="RNaseH_sf"/>
</dbReference>
<proteinExistence type="predicted"/>
<dbReference type="InterPro" id="IPR012337">
    <property type="entry name" value="RNaseH-like_sf"/>
</dbReference>
<organism evidence="2 3">
    <name type="scientific">Solanum verrucosum</name>
    <dbReference type="NCBI Taxonomy" id="315347"/>
    <lineage>
        <taxon>Eukaryota</taxon>
        <taxon>Viridiplantae</taxon>
        <taxon>Streptophyta</taxon>
        <taxon>Embryophyta</taxon>
        <taxon>Tracheophyta</taxon>
        <taxon>Spermatophyta</taxon>
        <taxon>Magnoliopsida</taxon>
        <taxon>eudicotyledons</taxon>
        <taxon>Gunneridae</taxon>
        <taxon>Pentapetalae</taxon>
        <taxon>asterids</taxon>
        <taxon>lamiids</taxon>
        <taxon>Solanales</taxon>
        <taxon>Solanaceae</taxon>
        <taxon>Solanoideae</taxon>
        <taxon>Solaneae</taxon>
        <taxon>Solanum</taxon>
    </lineage>
</organism>
<dbReference type="GO" id="GO:0015074">
    <property type="term" value="P:DNA integration"/>
    <property type="evidence" value="ECO:0007669"/>
    <property type="project" value="InterPro"/>
</dbReference>
<evidence type="ECO:0000259" key="1">
    <source>
        <dbReference type="PROSITE" id="PS50994"/>
    </source>
</evidence>
<dbReference type="InterPro" id="IPR041588">
    <property type="entry name" value="Integrase_H2C2"/>
</dbReference>
<dbReference type="PANTHER" id="PTHR35046">
    <property type="entry name" value="ZINC KNUCKLE (CCHC-TYPE) FAMILY PROTEIN"/>
    <property type="match status" value="1"/>
</dbReference>
<dbReference type="InterPro" id="IPR001584">
    <property type="entry name" value="Integrase_cat-core"/>
</dbReference>
<sequence length="156" mass="18192">MREIYWWNGKKKDIPGFVANCPNCQQVKVEHQKPGGLSQDKSIPTWMWEDVNIKFIVGLPQTRRQYDSIWVIVDRMTKSAHFIPVKISYVAEDYAKLYLRALVRLHGVLLSILSDRGTQFTSKFWKSFQKGLVTKVKLSTTFNPKQMGKRSERSKL</sequence>
<protein>
    <recommendedName>
        <fullName evidence="1">Integrase catalytic domain-containing protein</fullName>
    </recommendedName>
</protein>
<dbReference type="Pfam" id="PF17921">
    <property type="entry name" value="Integrase_H2C2"/>
    <property type="match status" value="1"/>
</dbReference>